<keyword evidence="3" id="KW-1185">Reference proteome</keyword>
<dbReference type="Proteomes" id="UP001341840">
    <property type="component" value="Unassembled WGS sequence"/>
</dbReference>
<sequence>MPILPAARRVEGGAGLLMDMIWQAELSRHDKALDGPPRLHCSKTAKAVQLPRWRSDDEAARLSDQKQFR</sequence>
<reference evidence="2 3" key="1">
    <citation type="journal article" date="2023" name="Plants (Basel)">
        <title>Bridging the Gap: Combining Genomics and Transcriptomics Approaches to Understand Stylosanthes scabra, an Orphan Legume from the Brazilian Caatinga.</title>
        <authorList>
            <person name="Ferreira-Neto J.R.C."/>
            <person name="da Silva M.D."/>
            <person name="Binneck E."/>
            <person name="de Melo N.F."/>
            <person name="da Silva R.H."/>
            <person name="de Melo A.L.T.M."/>
            <person name="Pandolfi V."/>
            <person name="Bustamante F.O."/>
            <person name="Brasileiro-Vidal A.C."/>
            <person name="Benko-Iseppon A.M."/>
        </authorList>
    </citation>
    <scope>NUCLEOTIDE SEQUENCE [LARGE SCALE GENOMIC DNA]</scope>
    <source>
        <tissue evidence="2">Leaves</tissue>
    </source>
</reference>
<comment type="caution">
    <text evidence="2">The sequence shown here is derived from an EMBL/GenBank/DDBJ whole genome shotgun (WGS) entry which is preliminary data.</text>
</comment>
<dbReference type="EMBL" id="JASCZI010091650">
    <property type="protein sequence ID" value="MED6150905.1"/>
    <property type="molecule type" value="Genomic_DNA"/>
</dbReference>
<feature type="region of interest" description="Disordered" evidence="1">
    <location>
        <begin position="32"/>
        <end position="69"/>
    </location>
</feature>
<gene>
    <name evidence="2" type="ORF">PIB30_077132</name>
</gene>
<proteinExistence type="predicted"/>
<evidence type="ECO:0000313" key="2">
    <source>
        <dbReference type="EMBL" id="MED6150905.1"/>
    </source>
</evidence>
<feature type="compositionally biased region" description="Basic and acidic residues" evidence="1">
    <location>
        <begin position="53"/>
        <end position="69"/>
    </location>
</feature>
<name>A0ABU6TRU0_9FABA</name>
<evidence type="ECO:0000313" key="3">
    <source>
        <dbReference type="Proteomes" id="UP001341840"/>
    </source>
</evidence>
<protein>
    <submittedName>
        <fullName evidence="2">Uncharacterized protein</fullName>
    </submittedName>
</protein>
<evidence type="ECO:0000256" key="1">
    <source>
        <dbReference type="SAM" id="MobiDB-lite"/>
    </source>
</evidence>
<accession>A0ABU6TRU0</accession>
<organism evidence="2 3">
    <name type="scientific">Stylosanthes scabra</name>
    <dbReference type="NCBI Taxonomy" id="79078"/>
    <lineage>
        <taxon>Eukaryota</taxon>
        <taxon>Viridiplantae</taxon>
        <taxon>Streptophyta</taxon>
        <taxon>Embryophyta</taxon>
        <taxon>Tracheophyta</taxon>
        <taxon>Spermatophyta</taxon>
        <taxon>Magnoliopsida</taxon>
        <taxon>eudicotyledons</taxon>
        <taxon>Gunneridae</taxon>
        <taxon>Pentapetalae</taxon>
        <taxon>rosids</taxon>
        <taxon>fabids</taxon>
        <taxon>Fabales</taxon>
        <taxon>Fabaceae</taxon>
        <taxon>Papilionoideae</taxon>
        <taxon>50 kb inversion clade</taxon>
        <taxon>dalbergioids sensu lato</taxon>
        <taxon>Dalbergieae</taxon>
        <taxon>Pterocarpus clade</taxon>
        <taxon>Stylosanthes</taxon>
    </lineage>
</organism>